<proteinExistence type="predicted"/>
<evidence type="ECO:0000313" key="2">
    <source>
        <dbReference type="Proteomes" id="UP001281147"/>
    </source>
</evidence>
<sequence length="474" mass="52597">MADTAPNHVYTLNPIDQTHSRAYIRYAFCFPYTDKDTAPISNHFIAKLKRTVTQLPILAGNVRPVRTEHGGDGQQRGCVEVAVTLAKVLSFSPTFRSLDKDEFPHTYEELVETGMPAGAFINENLSALPDVAEAQDSPVFGVQLNYIPGGVIVAFSLHHSVGDLTSLRTIFSHLCSDLPSRKLSDIDLEDDARDHSRQRDRLSGSRGIKTDLVLNSLPTPNKPTAAEAQRILEGADVQSIGNVLFFKFKIIQGIQTIVNDRFENIQNNRLARVSKFDVLAAILWKGINRARRECDAEYDDEGRVSTVVVPVNVRSKIQPPLDDTYFGNGIISARATEKIMKLGMPYDPATMAKAALQIRRSISAVGEDRVRSTVASVNKSENVQETPVTELNLSTDLVITSWAGLVLEESDLGTGLGKAEYGRKFTRKDTNLGCIVYSPREQEGLWEVNVQLEKRTMDCLLEDEHFMQHVVKVA</sequence>
<dbReference type="EMBL" id="JAUTXU010000023">
    <property type="protein sequence ID" value="KAK3720158.1"/>
    <property type="molecule type" value="Genomic_DNA"/>
</dbReference>
<evidence type="ECO:0000313" key="1">
    <source>
        <dbReference type="EMBL" id="KAK3720158.1"/>
    </source>
</evidence>
<keyword evidence="2" id="KW-1185">Reference proteome</keyword>
<accession>A0ACC3NND5</accession>
<protein>
    <submittedName>
        <fullName evidence="1">Uncharacterized protein</fullName>
    </submittedName>
</protein>
<comment type="caution">
    <text evidence="1">The sequence shown here is derived from an EMBL/GenBank/DDBJ whole genome shotgun (WGS) entry which is preliminary data.</text>
</comment>
<name>A0ACC3NND5_9PEZI</name>
<reference evidence="1" key="1">
    <citation type="submission" date="2023-07" db="EMBL/GenBank/DDBJ databases">
        <title>Black Yeasts Isolated from many extreme environments.</title>
        <authorList>
            <person name="Coleine C."/>
            <person name="Stajich J.E."/>
            <person name="Selbmann L."/>
        </authorList>
    </citation>
    <scope>NUCLEOTIDE SEQUENCE</scope>
    <source>
        <strain evidence="1">CCFEE 5714</strain>
    </source>
</reference>
<gene>
    <name evidence="1" type="ORF">LTR37_003982</name>
</gene>
<dbReference type="Proteomes" id="UP001281147">
    <property type="component" value="Unassembled WGS sequence"/>
</dbReference>
<organism evidence="1 2">
    <name type="scientific">Vermiconidia calcicola</name>
    <dbReference type="NCBI Taxonomy" id="1690605"/>
    <lineage>
        <taxon>Eukaryota</taxon>
        <taxon>Fungi</taxon>
        <taxon>Dikarya</taxon>
        <taxon>Ascomycota</taxon>
        <taxon>Pezizomycotina</taxon>
        <taxon>Dothideomycetes</taxon>
        <taxon>Dothideomycetidae</taxon>
        <taxon>Mycosphaerellales</taxon>
        <taxon>Extremaceae</taxon>
        <taxon>Vermiconidia</taxon>
    </lineage>
</organism>